<dbReference type="PANTHER" id="PTHR10457:SF7">
    <property type="entry name" value="GALACTOKINASE-RELATED"/>
    <property type="match status" value="1"/>
</dbReference>
<feature type="domain" description="GHMP kinase C-terminal" evidence="9">
    <location>
        <begin position="278"/>
        <end position="358"/>
    </location>
</feature>
<dbReference type="RefSeq" id="WP_112227376.1">
    <property type="nucleotide sequence ID" value="NZ_QLTT01000003.1"/>
</dbReference>
<dbReference type="Gene3D" id="3.30.230.10">
    <property type="match status" value="1"/>
</dbReference>
<evidence type="ECO:0000256" key="4">
    <source>
        <dbReference type="ARBA" id="ARBA00022777"/>
    </source>
</evidence>
<dbReference type="InterPro" id="IPR006206">
    <property type="entry name" value="Mevalonate/galactokinase"/>
</dbReference>
<dbReference type="InterPro" id="IPR000705">
    <property type="entry name" value="Galactokinase"/>
</dbReference>
<dbReference type="Pfam" id="PF10509">
    <property type="entry name" value="GalKase_gal_bdg"/>
    <property type="match status" value="1"/>
</dbReference>
<name>A0ABX9EDD6_9PSEU</name>
<organism evidence="11 12">
    <name type="scientific">Lentzea atacamensis</name>
    <dbReference type="NCBI Taxonomy" id="531938"/>
    <lineage>
        <taxon>Bacteria</taxon>
        <taxon>Bacillati</taxon>
        <taxon>Actinomycetota</taxon>
        <taxon>Actinomycetes</taxon>
        <taxon>Pseudonocardiales</taxon>
        <taxon>Pseudonocardiaceae</taxon>
        <taxon>Lentzea</taxon>
    </lineage>
</organism>
<keyword evidence="3" id="KW-0547">Nucleotide-binding</keyword>
<dbReference type="InterPro" id="IPR014721">
    <property type="entry name" value="Ribsml_uS5_D2-typ_fold_subgr"/>
</dbReference>
<dbReference type="PANTHER" id="PTHR10457">
    <property type="entry name" value="MEVALONATE KINASE/GALACTOKINASE"/>
    <property type="match status" value="1"/>
</dbReference>
<keyword evidence="6" id="KW-0119">Carbohydrate metabolism</keyword>
<evidence type="ECO:0000259" key="9">
    <source>
        <dbReference type="Pfam" id="PF08544"/>
    </source>
</evidence>
<keyword evidence="6" id="KW-0299">Galactose metabolism</keyword>
<keyword evidence="2" id="KW-0808">Transferase</keyword>
<dbReference type="InterPro" id="IPR019741">
    <property type="entry name" value="Galactokinase_CS"/>
</dbReference>
<keyword evidence="12" id="KW-1185">Reference proteome</keyword>
<dbReference type="SUPFAM" id="SSF55060">
    <property type="entry name" value="GHMP Kinase, C-terminal domain"/>
    <property type="match status" value="1"/>
</dbReference>
<comment type="caution">
    <text evidence="11">The sequence shown here is derived from an EMBL/GenBank/DDBJ whole genome shotgun (WGS) entry which is preliminary data.</text>
</comment>
<protein>
    <recommendedName>
        <fullName evidence="7">Galactokinase</fullName>
        <ecNumber evidence="7">2.7.1.6</ecNumber>
    </recommendedName>
</protein>
<dbReference type="Gene3D" id="3.30.70.890">
    <property type="entry name" value="GHMP kinase, C-terminal domain"/>
    <property type="match status" value="1"/>
</dbReference>
<dbReference type="Pfam" id="PF00288">
    <property type="entry name" value="GHMP_kinases_N"/>
    <property type="match status" value="1"/>
</dbReference>
<evidence type="ECO:0000313" key="12">
    <source>
        <dbReference type="Proteomes" id="UP000248714"/>
    </source>
</evidence>
<dbReference type="NCBIfam" id="TIGR00131">
    <property type="entry name" value="gal_kin"/>
    <property type="match status" value="1"/>
</dbReference>
<evidence type="ECO:0000256" key="6">
    <source>
        <dbReference type="ARBA" id="ARBA00023144"/>
    </source>
</evidence>
<evidence type="ECO:0000259" key="10">
    <source>
        <dbReference type="Pfam" id="PF10509"/>
    </source>
</evidence>
<dbReference type="InterPro" id="IPR006204">
    <property type="entry name" value="GHMP_kinase_N_dom"/>
</dbReference>
<evidence type="ECO:0000256" key="1">
    <source>
        <dbReference type="ARBA" id="ARBA00006566"/>
    </source>
</evidence>
<evidence type="ECO:0000256" key="5">
    <source>
        <dbReference type="ARBA" id="ARBA00022840"/>
    </source>
</evidence>
<evidence type="ECO:0000313" key="11">
    <source>
        <dbReference type="EMBL" id="RAS67080.1"/>
    </source>
</evidence>
<reference evidence="11 12" key="1">
    <citation type="submission" date="2018-06" db="EMBL/GenBank/DDBJ databases">
        <title>Genomic Encyclopedia of Type Strains, Phase IV (KMG-IV): sequencing the most valuable type-strain genomes for metagenomic binning, comparative biology and taxonomic classification.</title>
        <authorList>
            <person name="Goeker M."/>
        </authorList>
    </citation>
    <scope>NUCLEOTIDE SEQUENCE [LARGE SCALE GENOMIC DNA]</scope>
    <source>
        <strain evidence="11 12">DSM 45479</strain>
    </source>
</reference>
<evidence type="ECO:0000256" key="2">
    <source>
        <dbReference type="ARBA" id="ARBA00022679"/>
    </source>
</evidence>
<accession>A0ABX9EDD6</accession>
<sequence>MNSTGSNIAADAFRRLHGAAPAGVWSAPGRVNLIGEHTDYNDGFVLPFAIPHRTWVAASPREDGVITLASVQDGQVEVAEPVRLAELEPGTVQGWVAYPAGVAWVLRQQGVGGGADLVVAGDVPRGAGLSSSHSLEVATALALLGLSGADPSRSDIAKWVQQAENDFVGAPTGLLDQTASLCCTDAHVLFLDVRSGRQEQVPFDAGAHGLEVLVIDTRVSHSLVESGYGERRRGCERAADVLGVASLRDAAGEEGLPDELRPLARHVITENERVLKTVELLKQERYAEIGPLLSASHASLRDDYRVSCVELDVAAEAAEKAGALGARMIGGGFGGSAIALVPRELRERVETGVAEAFAAHGFGSPRMFAAVPSAGAGRDV</sequence>
<dbReference type="InterPro" id="IPR020568">
    <property type="entry name" value="Ribosomal_Su5_D2-typ_SF"/>
</dbReference>
<evidence type="ECO:0000256" key="3">
    <source>
        <dbReference type="ARBA" id="ARBA00022741"/>
    </source>
</evidence>
<keyword evidence="5" id="KW-0067">ATP-binding</keyword>
<dbReference type="PRINTS" id="PR00473">
    <property type="entry name" value="GALCTOKINASE"/>
</dbReference>
<dbReference type="PIRSF" id="PIRSF000530">
    <property type="entry name" value="Galactokinase"/>
    <property type="match status" value="1"/>
</dbReference>
<evidence type="ECO:0000259" key="8">
    <source>
        <dbReference type="Pfam" id="PF00288"/>
    </source>
</evidence>
<dbReference type="SUPFAM" id="SSF54211">
    <property type="entry name" value="Ribosomal protein S5 domain 2-like"/>
    <property type="match status" value="1"/>
</dbReference>
<dbReference type="Proteomes" id="UP000248714">
    <property type="component" value="Unassembled WGS sequence"/>
</dbReference>
<dbReference type="InterPro" id="IPR036554">
    <property type="entry name" value="GHMP_kinase_C_sf"/>
</dbReference>
<comment type="similarity">
    <text evidence="1">Belongs to the GHMP kinase family. GalK subfamily.</text>
</comment>
<dbReference type="PRINTS" id="PR00959">
    <property type="entry name" value="MEVGALKINASE"/>
</dbReference>
<feature type="domain" description="GHMP kinase N-terminal" evidence="8">
    <location>
        <begin position="98"/>
        <end position="182"/>
    </location>
</feature>
<dbReference type="EC" id="2.7.1.6" evidence="7"/>
<proteinExistence type="inferred from homology"/>
<evidence type="ECO:0000256" key="7">
    <source>
        <dbReference type="NCBIfam" id="TIGR00131"/>
    </source>
</evidence>
<feature type="domain" description="Galactokinase N-terminal" evidence="10">
    <location>
        <begin position="12"/>
        <end position="60"/>
    </location>
</feature>
<keyword evidence="4" id="KW-0418">Kinase</keyword>
<gene>
    <name evidence="11" type="ORF">C8D87_103419</name>
</gene>
<dbReference type="InterPro" id="IPR013750">
    <property type="entry name" value="GHMP_kinase_C_dom"/>
</dbReference>
<dbReference type="PROSITE" id="PS00106">
    <property type="entry name" value="GALACTOKINASE"/>
    <property type="match status" value="1"/>
</dbReference>
<dbReference type="InterPro" id="IPR019539">
    <property type="entry name" value="GalKase_N"/>
</dbReference>
<dbReference type="Pfam" id="PF08544">
    <property type="entry name" value="GHMP_kinases_C"/>
    <property type="match status" value="1"/>
</dbReference>
<dbReference type="EMBL" id="QLTT01000003">
    <property type="protein sequence ID" value="RAS67080.1"/>
    <property type="molecule type" value="Genomic_DNA"/>
</dbReference>